<dbReference type="RefSeq" id="WP_204204062.1">
    <property type="nucleotide sequence ID" value="NZ_JAFELM010000034.1"/>
</dbReference>
<feature type="domain" description="N-acetyltransferase" evidence="1">
    <location>
        <begin position="17"/>
        <end position="182"/>
    </location>
</feature>
<comment type="caution">
    <text evidence="2">The sequence shown here is derived from an EMBL/GenBank/DDBJ whole genome shotgun (WGS) entry which is preliminary data.</text>
</comment>
<evidence type="ECO:0000313" key="3">
    <source>
        <dbReference type="Proteomes" id="UP001518925"/>
    </source>
</evidence>
<dbReference type="Proteomes" id="UP001518925">
    <property type="component" value="Unassembled WGS sequence"/>
</dbReference>
<evidence type="ECO:0000313" key="2">
    <source>
        <dbReference type="EMBL" id="MBM6618716.1"/>
    </source>
</evidence>
<reference evidence="2 3" key="1">
    <citation type="submission" date="2021-02" db="EMBL/GenBank/DDBJ databases">
        <title>Bacillus sp. RD4P76, an endophyte from a halophyte.</title>
        <authorList>
            <person name="Sun J.-Q."/>
        </authorList>
    </citation>
    <scope>NUCLEOTIDE SEQUENCE [LARGE SCALE GENOMIC DNA]</scope>
    <source>
        <strain evidence="2 3">RD4P76</strain>
    </source>
</reference>
<dbReference type="InterPro" id="IPR056238">
    <property type="entry name" value="YunG-like"/>
</dbReference>
<dbReference type="Pfam" id="PF13302">
    <property type="entry name" value="Acetyltransf_3"/>
    <property type="match status" value="1"/>
</dbReference>
<dbReference type="InterPro" id="IPR051908">
    <property type="entry name" value="Ribosomal_N-acetyltransferase"/>
</dbReference>
<dbReference type="PANTHER" id="PTHR43441:SF11">
    <property type="entry name" value="RIBOSOMAL-PROTEIN-SERINE ACETYLTRANSFERASE"/>
    <property type="match status" value="1"/>
</dbReference>
<proteinExistence type="predicted"/>
<dbReference type="EMBL" id="JAFELM010000034">
    <property type="protein sequence ID" value="MBM6618716.1"/>
    <property type="molecule type" value="Genomic_DNA"/>
</dbReference>
<dbReference type="InterPro" id="IPR000182">
    <property type="entry name" value="GNAT_dom"/>
</dbReference>
<dbReference type="PANTHER" id="PTHR43441">
    <property type="entry name" value="RIBOSOMAL-PROTEIN-SERINE ACETYLTRANSFERASE"/>
    <property type="match status" value="1"/>
</dbReference>
<dbReference type="SUPFAM" id="SSF55729">
    <property type="entry name" value="Acyl-CoA N-acyltransferases (Nat)"/>
    <property type="match status" value="1"/>
</dbReference>
<accession>A0ABS2DMI5</accession>
<dbReference type="PROSITE" id="PS51186">
    <property type="entry name" value="GNAT"/>
    <property type="match status" value="1"/>
</dbReference>
<dbReference type="Gene3D" id="3.40.630.30">
    <property type="match status" value="1"/>
</dbReference>
<organism evidence="2 3">
    <name type="scientific">Bacillus suaedaesalsae</name>
    <dbReference type="NCBI Taxonomy" id="2810349"/>
    <lineage>
        <taxon>Bacteria</taxon>
        <taxon>Bacillati</taxon>
        <taxon>Bacillota</taxon>
        <taxon>Bacilli</taxon>
        <taxon>Bacillales</taxon>
        <taxon>Bacillaceae</taxon>
        <taxon>Bacillus</taxon>
    </lineage>
</organism>
<evidence type="ECO:0000259" key="1">
    <source>
        <dbReference type="PROSITE" id="PS51186"/>
    </source>
</evidence>
<gene>
    <name evidence="2" type="ORF">JR050_13680</name>
</gene>
<protein>
    <submittedName>
        <fullName evidence="2">GNAT family N-acetyltransferase</fullName>
    </submittedName>
</protein>
<name>A0ABS2DMI5_9BACI</name>
<sequence>MNKDWYLDIPTLETEHYRLRGMTEADAPLLFAFMSDKDTMKYITPNPVQTTEELKESIESSIQNFYMQKELPWVIVHKQNEEIIGMFRFHKLNLWHQKTEMGVVIRKEYQRTGVMTEILTMMLSFGFTTLGLNRIVGDIFAENKGSQKLLTTFGFHQDGVLRQTDFDGVNFHDTVVYSMLKEEFERKQTIHLLKEALEHSWSLQSSSKWTVDNPACGQCGVTSLVVHDYLGGDIAKTRVDGHWHFFNILNGSRHDFTGSQFAVLPHYDDVPSSREEAYLDTNESQYTYLKQAVKEYIDKRN</sequence>
<dbReference type="Pfam" id="PF24585">
    <property type="entry name" value="YunG"/>
    <property type="match status" value="1"/>
</dbReference>
<keyword evidence="3" id="KW-1185">Reference proteome</keyword>
<dbReference type="InterPro" id="IPR016181">
    <property type="entry name" value="Acyl_CoA_acyltransferase"/>
</dbReference>